<dbReference type="VEuPathDB" id="FungiDB:BO78DRAFT_436455"/>
<dbReference type="AlphaFoldDB" id="A0A319DTX8"/>
<evidence type="ECO:0008006" key="3">
    <source>
        <dbReference type="Google" id="ProtNLM"/>
    </source>
</evidence>
<name>A0A319DTX8_ASPSB</name>
<dbReference type="InterPro" id="IPR011009">
    <property type="entry name" value="Kinase-like_dom_sf"/>
</dbReference>
<dbReference type="OrthoDB" id="3250044at2759"/>
<evidence type="ECO:0000313" key="1">
    <source>
        <dbReference type="EMBL" id="PYI01162.1"/>
    </source>
</evidence>
<gene>
    <name evidence="1" type="ORF">BO78DRAFT_436455</name>
</gene>
<keyword evidence="2" id="KW-1185">Reference proteome</keyword>
<dbReference type="EMBL" id="KZ826423">
    <property type="protein sequence ID" value="PYI01162.1"/>
    <property type="molecule type" value="Genomic_DNA"/>
</dbReference>
<organism evidence="1 2">
    <name type="scientific">Aspergillus sclerotiicarbonarius (strain CBS 121057 / IBT 28362)</name>
    <dbReference type="NCBI Taxonomy" id="1448318"/>
    <lineage>
        <taxon>Eukaryota</taxon>
        <taxon>Fungi</taxon>
        <taxon>Dikarya</taxon>
        <taxon>Ascomycota</taxon>
        <taxon>Pezizomycotina</taxon>
        <taxon>Eurotiomycetes</taxon>
        <taxon>Eurotiomycetidae</taxon>
        <taxon>Eurotiales</taxon>
        <taxon>Aspergillaceae</taxon>
        <taxon>Aspergillus</taxon>
        <taxon>Aspergillus subgen. Circumdati</taxon>
    </lineage>
</organism>
<accession>A0A319DTX8</accession>
<feature type="non-terminal residue" evidence="1">
    <location>
        <position position="123"/>
    </location>
</feature>
<evidence type="ECO:0000313" key="2">
    <source>
        <dbReference type="Proteomes" id="UP000248423"/>
    </source>
</evidence>
<dbReference type="SUPFAM" id="SSF56112">
    <property type="entry name" value="Protein kinase-like (PK-like)"/>
    <property type="match status" value="1"/>
</dbReference>
<reference evidence="1 2" key="1">
    <citation type="submission" date="2018-02" db="EMBL/GenBank/DDBJ databases">
        <title>The genomes of Aspergillus section Nigri reveals drivers in fungal speciation.</title>
        <authorList>
            <consortium name="DOE Joint Genome Institute"/>
            <person name="Vesth T.C."/>
            <person name="Nybo J."/>
            <person name="Theobald S."/>
            <person name="Brandl J."/>
            <person name="Frisvad J.C."/>
            <person name="Nielsen K.F."/>
            <person name="Lyhne E.K."/>
            <person name="Kogle M.E."/>
            <person name="Kuo A."/>
            <person name="Riley R."/>
            <person name="Clum A."/>
            <person name="Nolan M."/>
            <person name="Lipzen A."/>
            <person name="Salamov A."/>
            <person name="Henrissat B."/>
            <person name="Wiebenga A."/>
            <person name="De vries R.P."/>
            <person name="Grigoriev I.V."/>
            <person name="Mortensen U.H."/>
            <person name="Andersen M.R."/>
            <person name="Baker S.E."/>
        </authorList>
    </citation>
    <scope>NUCLEOTIDE SEQUENCE [LARGE SCALE GENOMIC DNA]</scope>
    <source>
        <strain evidence="1 2">CBS 121057</strain>
    </source>
</reference>
<proteinExistence type="predicted"/>
<dbReference type="Proteomes" id="UP000248423">
    <property type="component" value="Unassembled WGS sequence"/>
</dbReference>
<sequence length="123" mass="13748">MDFITDYGAGPFNIALDMEDWFNRNLAISQQAGQAPATTPPFLFDNLVITHQDISPRNLIIGADGKVWLISWGSAGIYPVGMDAATLVTNRDSAPLFTYLLFEKIPKHEKFLRQLRSITYALT</sequence>
<dbReference type="Gene3D" id="1.10.510.10">
    <property type="entry name" value="Transferase(Phosphotransferase) domain 1"/>
    <property type="match status" value="1"/>
</dbReference>
<protein>
    <recommendedName>
        <fullName evidence="3">Protein kinase domain-containing protein</fullName>
    </recommendedName>
</protein>